<evidence type="ECO:0000313" key="2">
    <source>
        <dbReference type="EMBL" id="GAA4514218.1"/>
    </source>
</evidence>
<dbReference type="EMBL" id="BAABHF010000049">
    <property type="protein sequence ID" value="GAA4514218.1"/>
    <property type="molecule type" value="Genomic_DNA"/>
</dbReference>
<dbReference type="Proteomes" id="UP001500503">
    <property type="component" value="Unassembled WGS sequence"/>
</dbReference>
<evidence type="ECO:0000256" key="1">
    <source>
        <dbReference type="SAM" id="MobiDB-lite"/>
    </source>
</evidence>
<comment type="caution">
    <text evidence="2">The sequence shown here is derived from an EMBL/GenBank/DDBJ whole genome shotgun (WGS) entry which is preliminary data.</text>
</comment>
<keyword evidence="3" id="KW-1185">Reference proteome</keyword>
<feature type="compositionally biased region" description="Basic and acidic residues" evidence="1">
    <location>
        <begin position="1"/>
        <end position="15"/>
    </location>
</feature>
<accession>A0ABP8QZK3</accession>
<gene>
    <name evidence="2" type="ORF">GCM10023191_082390</name>
</gene>
<protein>
    <submittedName>
        <fullName evidence="2">Uncharacterized protein</fullName>
    </submittedName>
</protein>
<evidence type="ECO:0000313" key="3">
    <source>
        <dbReference type="Proteomes" id="UP001500503"/>
    </source>
</evidence>
<name>A0ABP8QZK3_9ACTN</name>
<reference evidence="3" key="1">
    <citation type="journal article" date="2019" name="Int. J. Syst. Evol. Microbiol.">
        <title>The Global Catalogue of Microorganisms (GCM) 10K type strain sequencing project: providing services to taxonomists for standard genome sequencing and annotation.</title>
        <authorList>
            <consortium name="The Broad Institute Genomics Platform"/>
            <consortium name="The Broad Institute Genome Sequencing Center for Infectious Disease"/>
            <person name="Wu L."/>
            <person name="Ma J."/>
        </authorList>
    </citation>
    <scope>NUCLEOTIDE SEQUENCE [LARGE SCALE GENOMIC DNA]</scope>
    <source>
        <strain evidence="3">JCM 17933</strain>
    </source>
</reference>
<organism evidence="2 3">
    <name type="scientific">Actinoallomurus oryzae</name>
    <dbReference type="NCBI Taxonomy" id="502180"/>
    <lineage>
        <taxon>Bacteria</taxon>
        <taxon>Bacillati</taxon>
        <taxon>Actinomycetota</taxon>
        <taxon>Actinomycetes</taxon>
        <taxon>Streptosporangiales</taxon>
        <taxon>Thermomonosporaceae</taxon>
        <taxon>Actinoallomurus</taxon>
    </lineage>
</organism>
<feature type="region of interest" description="Disordered" evidence="1">
    <location>
        <begin position="1"/>
        <end position="90"/>
    </location>
</feature>
<proteinExistence type="predicted"/>
<sequence>MRRPGGDERRGETERQGGQPHRCRPARTRAMDVDIHADASSSGLWRKYPGGGSPGEGAQAGVQVSEGVSAADPVPWKPNVVAAPGARAPL</sequence>